<dbReference type="SUPFAM" id="SSF48371">
    <property type="entry name" value="ARM repeat"/>
    <property type="match status" value="1"/>
</dbReference>
<keyword evidence="1" id="KW-0175">Coiled coil</keyword>
<dbReference type="AlphaFoldDB" id="A0AA88VEN8"/>
<feature type="region of interest" description="Disordered" evidence="2">
    <location>
        <begin position="24"/>
        <end position="78"/>
    </location>
</feature>
<dbReference type="PANTHER" id="PTHR35761:SF1">
    <property type="entry name" value="PROTEIN SENSITIVE TO UV 2"/>
    <property type="match status" value="1"/>
</dbReference>
<sequence length="596" mass="66234">MSVEGFDDWDKDFLDQLILCEEQALSSPNPTQPPPPPPPQSAPQCGDISYSPPRELTQRLRDASSNHSPSASCRTRTFVVSPQSDKEQEIDRLKVRVRVPAVGSSFFFISNVFFVRSFDGLCLQRELGRASNRLSHLEHDCLELRRQIDNKDEQLRSVCLRTEAKDAEVHCAKNTNLSTGKAVGVQTDKVGDTTNSIAKDILTPSECSRRLLGIWDPPGGQHSGKNLFHKLFMACETDFRVLFGSLGSSMSSRPTRVSSANGSSSIVVLQHHMQAVHPVEAAKLSDLYCLMTKISCDMVKLEALVEALVDLCAVKNVIIVYRSLRVLRVVLSYLSSTERVFDRRDTVMIEGTSSGESTAGGTLDPGFIPLGTRFLHAAVAHTTEVRNHDYVMPVSRVDWDSLFELLHKIAMRDNEEHVRLEAVSIMNMILMKTNAYLDREKFGRVQVFQSISQLLKKEAGFGVQKQAVHLLYLLLNCPKLMAFFCSGCNDESKNAEAADSDATNDSDFPGFSEVLQGLADCLACSGSDTKELKLRRNAIILLAFLASSGKCGFQILLGYRLSRRTNFLALILQLLRSEMDVEAPGYVQPSEVFKER</sequence>
<dbReference type="Proteomes" id="UP001188597">
    <property type="component" value="Unassembled WGS sequence"/>
</dbReference>
<evidence type="ECO:0000256" key="1">
    <source>
        <dbReference type="SAM" id="Coils"/>
    </source>
</evidence>
<feature type="coiled-coil region" evidence="1">
    <location>
        <begin position="127"/>
        <end position="154"/>
    </location>
</feature>
<dbReference type="InterPro" id="IPR016024">
    <property type="entry name" value="ARM-type_fold"/>
</dbReference>
<comment type="caution">
    <text evidence="3">The sequence shown here is derived from an EMBL/GenBank/DDBJ whole genome shotgun (WGS) entry which is preliminary data.</text>
</comment>
<evidence type="ECO:0000313" key="4">
    <source>
        <dbReference type="Proteomes" id="UP001188597"/>
    </source>
</evidence>
<feature type="compositionally biased region" description="Pro residues" evidence="2">
    <location>
        <begin position="30"/>
        <end position="41"/>
    </location>
</feature>
<dbReference type="GO" id="GO:0006974">
    <property type="term" value="P:DNA damage response"/>
    <property type="evidence" value="ECO:0007669"/>
    <property type="project" value="InterPro"/>
</dbReference>
<dbReference type="InterPro" id="IPR044952">
    <property type="entry name" value="SUV2"/>
</dbReference>
<evidence type="ECO:0000256" key="2">
    <source>
        <dbReference type="SAM" id="MobiDB-lite"/>
    </source>
</evidence>
<dbReference type="PANTHER" id="PTHR35761">
    <property type="entry name" value="ATR INTERACTING PROTEIN"/>
    <property type="match status" value="1"/>
</dbReference>
<feature type="compositionally biased region" description="Polar residues" evidence="2">
    <location>
        <begin position="65"/>
        <end position="78"/>
    </location>
</feature>
<accession>A0AA88VEN8</accession>
<protein>
    <submittedName>
        <fullName evidence="3">Uncharacterized protein</fullName>
    </submittedName>
</protein>
<organism evidence="3 4">
    <name type="scientific">Escallonia herrerae</name>
    <dbReference type="NCBI Taxonomy" id="1293975"/>
    <lineage>
        <taxon>Eukaryota</taxon>
        <taxon>Viridiplantae</taxon>
        <taxon>Streptophyta</taxon>
        <taxon>Embryophyta</taxon>
        <taxon>Tracheophyta</taxon>
        <taxon>Spermatophyta</taxon>
        <taxon>Magnoliopsida</taxon>
        <taxon>eudicotyledons</taxon>
        <taxon>Gunneridae</taxon>
        <taxon>Pentapetalae</taxon>
        <taxon>asterids</taxon>
        <taxon>campanulids</taxon>
        <taxon>Escalloniales</taxon>
        <taxon>Escalloniaceae</taxon>
        <taxon>Escallonia</taxon>
    </lineage>
</organism>
<name>A0AA88VEN8_9ASTE</name>
<gene>
    <name evidence="3" type="ORF">RJ639_017677</name>
</gene>
<proteinExistence type="predicted"/>
<keyword evidence="4" id="KW-1185">Reference proteome</keyword>
<reference evidence="3" key="1">
    <citation type="submission" date="2022-12" db="EMBL/GenBank/DDBJ databases">
        <title>Draft genome assemblies for two species of Escallonia (Escalloniales).</title>
        <authorList>
            <person name="Chanderbali A."/>
            <person name="Dervinis C."/>
            <person name="Anghel I."/>
            <person name="Soltis D."/>
            <person name="Soltis P."/>
            <person name="Zapata F."/>
        </authorList>
    </citation>
    <scope>NUCLEOTIDE SEQUENCE</scope>
    <source>
        <strain evidence="3">UCBG64.0493</strain>
        <tissue evidence="3">Leaf</tissue>
    </source>
</reference>
<evidence type="ECO:0000313" key="3">
    <source>
        <dbReference type="EMBL" id="KAK3005628.1"/>
    </source>
</evidence>
<dbReference type="EMBL" id="JAVXUP010002101">
    <property type="protein sequence ID" value="KAK3005628.1"/>
    <property type="molecule type" value="Genomic_DNA"/>
</dbReference>